<dbReference type="Gene3D" id="1.25.40.10">
    <property type="entry name" value="Tetratricopeptide repeat domain"/>
    <property type="match status" value="2"/>
</dbReference>
<dbReference type="InterPro" id="IPR051722">
    <property type="entry name" value="Endocytosis_PI4K-reg_protein"/>
</dbReference>
<dbReference type="SUPFAM" id="SSF48452">
    <property type="entry name" value="TPR-like"/>
    <property type="match status" value="1"/>
</dbReference>
<dbReference type="SMART" id="SM00028">
    <property type="entry name" value="TPR"/>
    <property type="match status" value="6"/>
</dbReference>
<organism evidence="4 5">
    <name type="scientific">Marinicella sediminis</name>
    <dbReference type="NCBI Taxonomy" id="1792834"/>
    <lineage>
        <taxon>Bacteria</taxon>
        <taxon>Pseudomonadati</taxon>
        <taxon>Pseudomonadota</taxon>
        <taxon>Gammaproteobacteria</taxon>
        <taxon>Lysobacterales</taxon>
        <taxon>Marinicellaceae</taxon>
        <taxon>Marinicella</taxon>
    </lineage>
</organism>
<dbReference type="PANTHER" id="PTHR23083:SF464">
    <property type="entry name" value="TETRATRICOPEPTIDE REPEAT DOMAIN 7, ISOFORM A"/>
    <property type="match status" value="1"/>
</dbReference>
<dbReference type="PANTHER" id="PTHR23083">
    <property type="entry name" value="TETRATRICOPEPTIDE REPEAT PROTEIN, TPR"/>
    <property type="match status" value="1"/>
</dbReference>
<accession>A0ABV7JFU7</accession>
<comment type="similarity">
    <text evidence="2">Belongs to the YPP1 family.</text>
</comment>
<evidence type="ECO:0000256" key="3">
    <source>
        <dbReference type="PROSITE-ProRule" id="PRU00339"/>
    </source>
</evidence>
<keyword evidence="3" id="KW-0802">TPR repeat</keyword>
<gene>
    <name evidence="4" type="ORF">ACFODZ_15645</name>
</gene>
<dbReference type="InterPro" id="IPR019734">
    <property type="entry name" value="TPR_rpt"/>
</dbReference>
<feature type="repeat" description="TPR" evidence="3">
    <location>
        <begin position="265"/>
        <end position="298"/>
    </location>
</feature>
<dbReference type="Proteomes" id="UP001595533">
    <property type="component" value="Unassembled WGS sequence"/>
</dbReference>
<feature type="repeat" description="TPR" evidence="3">
    <location>
        <begin position="178"/>
        <end position="211"/>
    </location>
</feature>
<dbReference type="RefSeq" id="WP_077412343.1">
    <property type="nucleotide sequence ID" value="NZ_JBHRTS010000009.1"/>
</dbReference>
<evidence type="ECO:0000256" key="2">
    <source>
        <dbReference type="ARBA" id="ARBA00038251"/>
    </source>
</evidence>
<dbReference type="Pfam" id="PF13432">
    <property type="entry name" value="TPR_16"/>
    <property type="match status" value="1"/>
</dbReference>
<comment type="function">
    <text evidence="1">Involved in endocytosis.</text>
</comment>
<dbReference type="PROSITE" id="PS50005">
    <property type="entry name" value="TPR"/>
    <property type="match status" value="3"/>
</dbReference>
<evidence type="ECO:0000256" key="1">
    <source>
        <dbReference type="ARBA" id="ARBA00002550"/>
    </source>
</evidence>
<evidence type="ECO:0000313" key="5">
    <source>
        <dbReference type="Proteomes" id="UP001595533"/>
    </source>
</evidence>
<sequence length="349" mass="40021">MKVLLTMTVCALLGLLAYGISLQQQQSVKPLAVQPPPSFPEFNLDNDYDPPVKQQFIERLDYIGLIRNTGGNPAQLAWAYGQLCRLFHAYQQMDEARDCYLNAIHLDPTEEEWSYLLAHVYLTTGFNDLAIDYFSRALANNQSIQTQYWLAHAHQVNQDHDMAEAQYMELLSYEPDHAMSLYGLAKIKQQNNDFKAAIKLLNKVLKTQPQAHQVNYLQGQLYRKIGDIEKSRTLLSSIADDRFAKVSISLYDPYMQHVSDLRISAQSQARMGRKAVAQKNYQEAIRYFKNAVAANETRTDTRYNLAMAWFLSGQLQLAQEQLTAVLKLDAEHEKAIQLQNRIQKRLNAK</sequence>
<name>A0ABV7JFU7_9GAMM</name>
<keyword evidence="5" id="KW-1185">Reference proteome</keyword>
<reference evidence="5" key="1">
    <citation type="journal article" date="2019" name="Int. J. Syst. Evol. Microbiol.">
        <title>The Global Catalogue of Microorganisms (GCM) 10K type strain sequencing project: providing services to taxonomists for standard genome sequencing and annotation.</title>
        <authorList>
            <consortium name="The Broad Institute Genomics Platform"/>
            <consortium name="The Broad Institute Genome Sequencing Center for Infectious Disease"/>
            <person name="Wu L."/>
            <person name="Ma J."/>
        </authorList>
    </citation>
    <scope>NUCLEOTIDE SEQUENCE [LARGE SCALE GENOMIC DNA]</scope>
    <source>
        <strain evidence="5">KCTC 42953</strain>
    </source>
</reference>
<dbReference type="EMBL" id="JBHRTS010000009">
    <property type="protein sequence ID" value="MFC3195688.1"/>
    <property type="molecule type" value="Genomic_DNA"/>
</dbReference>
<proteinExistence type="inferred from homology"/>
<feature type="repeat" description="TPR" evidence="3">
    <location>
        <begin position="77"/>
        <end position="110"/>
    </location>
</feature>
<protein>
    <submittedName>
        <fullName evidence="4">Tetratricopeptide repeat protein</fullName>
    </submittedName>
</protein>
<comment type="caution">
    <text evidence="4">The sequence shown here is derived from an EMBL/GenBank/DDBJ whole genome shotgun (WGS) entry which is preliminary data.</text>
</comment>
<dbReference type="InterPro" id="IPR011990">
    <property type="entry name" value="TPR-like_helical_dom_sf"/>
</dbReference>
<evidence type="ECO:0000313" key="4">
    <source>
        <dbReference type="EMBL" id="MFC3195688.1"/>
    </source>
</evidence>
<dbReference type="Pfam" id="PF14559">
    <property type="entry name" value="TPR_19"/>
    <property type="match status" value="2"/>
</dbReference>